<dbReference type="Proteomes" id="UP000008726">
    <property type="component" value="Segment"/>
</dbReference>
<keyword evidence="1" id="KW-0175">Coiled coil</keyword>
<organism evidence="2 3">
    <name type="scientific">Aeromonas phage PX29</name>
    <dbReference type="NCBI Taxonomy" id="926067"/>
    <lineage>
        <taxon>Viruses</taxon>
        <taxon>Duplodnaviria</taxon>
        <taxon>Heunggongvirae</taxon>
        <taxon>Uroviricota</taxon>
        <taxon>Caudoviricetes</taxon>
        <taxon>Pantevenvirales</taxon>
        <taxon>Straboviridae</taxon>
        <taxon>Angelvirus</taxon>
        <taxon>Angelvirus px29</taxon>
    </lineage>
</organism>
<evidence type="ECO:0000256" key="1">
    <source>
        <dbReference type="SAM" id="Coils"/>
    </source>
</evidence>
<sequence>MSSQVKSNRNKMKESIKNHNACRAILNHIFFKNVTVKGQTIRVYNDYTAEHVKKADRLETNLNMKRKFYRAFGDEAVVWDTASVVRAINQFASFHCIRMVIRSKYVNHMENSNMVKLGYAKIVNGVIQLDAHIFMSPDLKTLKPLKMMPYLKQENKELVAADLVKPYKKEETVEVVQLDEPTITSSLPPVSENEIKRQYLVSVNRFIELNHGEKFDRIRLLNEKMRLHDAEIERLRKERVEMAKEEQAIIEEINKARSNLLTF</sequence>
<proteinExistence type="predicted"/>
<dbReference type="RefSeq" id="YP_009011515.1">
    <property type="nucleotide sequence ID" value="NC_023688.1"/>
</dbReference>
<feature type="coiled-coil region" evidence="1">
    <location>
        <begin position="218"/>
        <end position="252"/>
    </location>
</feature>
<accession>E5DQ19</accession>
<keyword evidence="3" id="KW-1185">Reference proteome</keyword>
<dbReference type="OrthoDB" id="30345at10239"/>
<gene>
    <name evidence="2" type="ORF">PX29p086</name>
</gene>
<evidence type="ECO:0000313" key="3">
    <source>
        <dbReference type="Proteomes" id="UP000008726"/>
    </source>
</evidence>
<dbReference type="GeneID" id="18560010"/>
<reference evidence="2 3" key="1">
    <citation type="journal article" date="2010" name="Virol. J.">
        <title>Genomes of the T4-related bacteriophages as windows on microbial genome evolution.</title>
        <authorList>
            <person name="Petrov V.M."/>
            <person name="Ratnayaka S."/>
            <person name="Nolan J.M."/>
            <person name="Miller E.S."/>
            <person name="Karam J.D."/>
        </authorList>
    </citation>
    <scope>NUCLEOTIDE SEQUENCE [LARGE SCALE GENOMIC DNA]</scope>
</reference>
<dbReference type="KEGG" id="vg:18560010"/>
<protein>
    <submittedName>
        <fullName evidence="2">Uncharacterized protein</fullName>
    </submittedName>
</protein>
<evidence type="ECO:0000313" key="2">
    <source>
        <dbReference type="EMBL" id="ADQ52805.1"/>
    </source>
</evidence>
<dbReference type="EMBL" id="GU396103">
    <property type="protein sequence ID" value="ADQ52805.1"/>
    <property type="molecule type" value="Genomic_DNA"/>
</dbReference>
<name>E5DQ19_9CAUD</name>